<evidence type="ECO:0000256" key="8">
    <source>
        <dbReference type="ARBA" id="ARBA00022475"/>
    </source>
</evidence>
<evidence type="ECO:0000256" key="10">
    <source>
        <dbReference type="ARBA" id="ARBA00022679"/>
    </source>
</evidence>
<evidence type="ECO:0000256" key="17">
    <source>
        <dbReference type="ARBA" id="ARBA00023264"/>
    </source>
</evidence>
<keyword evidence="17" id="KW-1208">Phospholipid metabolism</keyword>
<keyword evidence="14" id="KW-0443">Lipid metabolism</keyword>
<evidence type="ECO:0000256" key="1">
    <source>
        <dbReference type="ARBA" id="ARBA00001698"/>
    </source>
</evidence>
<dbReference type="GO" id="GO:0005886">
    <property type="term" value="C:plasma membrane"/>
    <property type="evidence" value="ECO:0007669"/>
    <property type="project" value="UniProtKB-SubCell"/>
</dbReference>
<comment type="pathway">
    <text evidence="4">Lipid metabolism.</text>
</comment>
<dbReference type="RefSeq" id="WP_239139187.1">
    <property type="nucleotide sequence ID" value="NZ_BOOS01000014.1"/>
</dbReference>
<evidence type="ECO:0000256" key="14">
    <source>
        <dbReference type="ARBA" id="ARBA00023098"/>
    </source>
</evidence>
<feature type="transmembrane region" description="Helical" evidence="20">
    <location>
        <begin position="199"/>
        <end position="221"/>
    </location>
</feature>
<feature type="transmembrane region" description="Helical" evidence="20">
    <location>
        <begin position="120"/>
        <end position="139"/>
    </location>
</feature>
<evidence type="ECO:0000313" key="22">
    <source>
        <dbReference type="Proteomes" id="UP000588112"/>
    </source>
</evidence>
<keyword evidence="9" id="KW-0444">Lipid biosynthesis</keyword>
<dbReference type="Proteomes" id="UP000588112">
    <property type="component" value="Unassembled WGS sequence"/>
</dbReference>
<feature type="compositionally biased region" description="Basic and acidic residues" evidence="19">
    <location>
        <begin position="28"/>
        <end position="40"/>
    </location>
</feature>
<dbReference type="GO" id="GO:0016024">
    <property type="term" value="P:CDP-diacylglycerol biosynthetic process"/>
    <property type="evidence" value="ECO:0007669"/>
    <property type="project" value="UniProtKB-UniPathway"/>
</dbReference>
<keyword evidence="15 20" id="KW-0472">Membrane</keyword>
<reference evidence="21 22" key="1">
    <citation type="submission" date="2020-08" db="EMBL/GenBank/DDBJ databases">
        <title>Sequencing the genomes of 1000 actinobacteria strains.</title>
        <authorList>
            <person name="Klenk H.-P."/>
        </authorList>
    </citation>
    <scope>NUCLEOTIDE SEQUENCE [LARGE SCALE GENOMIC DNA]</scope>
    <source>
        <strain evidence="21 22">DSM 45790</strain>
    </source>
</reference>
<evidence type="ECO:0000256" key="12">
    <source>
        <dbReference type="ARBA" id="ARBA00022695"/>
    </source>
</evidence>
<dbReference type="EC" id="2.7.7.41" evidence="6 18"/>
<evidence type="ECO:0000256" key="6">
    <source>
        <dbReference type="ARBA" id="ARBA00012487"/>
    </source>
</evidence>
<evidence type="ECO:0000256" key="11">
    <source>
        <dbReference type="ARBA" id="ARBA00022692"/>
    </source>
</evidence>
<dbReference type="GO" id="GO:0004605">
    <property type="term" value="F:phosphatidate cytidylyltransferase activity"/>
    <property type="evidence" value="ECO:0007669"/>
    <property type="project" value="UniProtKB-EC"/>
</dbReference>
<dbReference type="PROSITE" id="PS01315">
    <property type="entry name" value="CDS"/>
    <property type="match status" value="1"/>
</dbReference>
<evidence type="ECO:0000256" key="13">
    <source>
        <dbReference type="ARBA" id="ARBA00022989"/>
    </source>
</evidence>
<dbReference type="AlphaFoldDB" id="A0A7W9DT90"/>
<keyword evidence="13 20" id="KW-1133">Transmembrane helix</keyword>
<keyword evidence="8" id="KW-1003">Cell membrane</keyword>
<comment type="caution">
    <text evidence="21">The sequence shown here is derived from an EMBL/GenBank/DDBJ whole genome shotgun (WGS) entry which is preliminary data.</text>
</comment>
<name>A0A7W9DT90_9ACTN</name>
<feature type="transmembrane region" description="Helical" evidence="20">
    <location>
        <begin position="95"/>
        <end position="114"/>
    </location>
</feature>
<feature type="compositionally biased region" description="Low complexity" evidence="19">
    <location>
        <begin position="41"/>
        <end position="57"/>
    </location>
</feature>
<feature type="transmembrane region" description="Helical" evidence="20">
    <location>
        <begin position="288"/>
        <end position="308"/>
    </location>
</feature>
<evidence type="ECO:0000313" key="21">
    <source>
        <dbReference type="EMBL" id="MBB5629934.1"/>
    </source>
</evidence>
<accession>A0A7W9DT90</accession>
<dbReference type="InterPro" id="IPR000374">
    <property type="entry name" value="PC_trans"/>
</dbReference>
<feature type="region of interest" description="Disordered" evidence="19">
    <location>
        <begin position="1"/>
        <end position="88"/>
    </location>
</feature>
<dbReference type="PANTHER" id="PTHR46382:SF1">
    <property type="entry name" value="PHOSPHATIDATE CYTIDYLYLTRANSFERASE"/>
    <property type="match status" value="1"/>
</dbReference>
<keyword evidence="22" id="KW-1185">Reference proteome</keyword>
<evidence type="ECO:0000256" key="16">
    <source>
        <dbReference type="ARBA" id="ARBA00023209"/>
    </source>
</evidence>
<protein>
    <recommendedName>
        <fullName evidence="7 18">Phosphatidate cytidylyltransferase</fullName>
        <ecNumber evidence="6 18">2.7.7.41</ecNumber>
    </recommendedName>
</protein>
<evidence type="ECO:0000256" key="7">
    <source>
        <dbReference type="ARBA" id="ARBA00019373"/>
    </source>
</evidence>
<gene>
    <name evidence="21" type="ORF">BJ981_005698</name>
</gene>
<evidence type="ECO:0000256" key="19">
    <source>
        <dbReference type="SAM" id="MobiDB-lite"/>
    </source>
</evidence>
<comment type="similarity">
    <text evidence="5 18">Belongs to the CDS family.</text>
</comment>
<comment type="catalytic activity">
    <reaction evidence="1 18">
        <text>a 1,2-diacyl-sn-glycero-3-phosphate + CTP + H(+) = a CDP-1,2-diacyl-sn-glycerol + diphosphate</text>
        <dbReference type="Rhea" id="RHEA:16229"/>
        <dbReference type="ChEBI" id="CHEBI:15378"/>
        <dbReference type="ChEBI" id="CHEBI:33019"/>
        <dbReference type="ChEBI" id="CHEBI:37563"/>
        <dbReference type="ChEBI" id="CHEBI:58332"/>
        <dbReference type="ChEBI" id="CHEBI:58608"/>
        <dbReference type="EC" id="2.7.7.41"/>
    </reaction>
</comment>
<dbReference type="Pfam" id="PF01148">
    <property type="entry name" value="CTP_transf_1"/>
    <property type="match status" value="1"/>
</dbReference>
<dbReference type="UniPathway" id="UPA00557">
    <property type="reaction ID" value="UER00614"/>
</dbReference>
<evidence type="ECO:0000256" key="2">
    <source>
        <dbReference type="ARBA" id="ARBA00004651"/>
    </source>
</evidence>
<evidence type="ECO:0000256" key="4">
    <source>
        <dbReference type="ARBA" id="ARBA00005189"/>
    </source>
</evidence>
<sequence length="355" mass="36189">MTPEPRPAGTDASAEGVVRSALGPAEGPDPRRANGRHEGAEPPAGDAAPGDPRGVPGRAEEHAEAGAAPSDATRNGSGTVAGPAKSGGIRTGRNLPAAIGVGLVLGAAVIGTLYTVKALFLLVLAAAVGIGAVEMVRALAVRDIRVPLAPQLAGLAVMIAGAYWGGPIWLLGAFTLTVLVLLTTRMFQGAEGYVRDASAGVLTAVYPSLIAGFVPLMLAKTDGPDRVVLFVAVTVCSDIGGYFAGILFGRHKMSVISPKKTWEGFAGSVLACVLCGSLMMRFLLDGQYWQGAVIGVVAAVCATLGDLVESVIKRDLGIKDMGSVLPGHGGLMDRLDSLLATLVPVWLLLAAFLPG</sequence>
<evidence type="ECO:0000256" key="5">
    <source>
        <dbReference type="ARBA" id="ARBA00010185"/>
    </source>
</evidence>
<dbReference type="EMBL" id="JACHBR010000002">
    <property type="protein sequence ID" value="MBB5629934.1"/>
    <property type="molecule type" value="Genomic_DNA"/>
</dbReference>
<evidence type="ECO:0000256" key="18">
    <source>
        <dbReference type="RuleBase" id="RU003938"/>
    </source>
</evidence>
<evidence type="ECO:0000256" key="20">
    <source>
        <dbReference type="SAM" id="Phobius"/>
    </source>
</evidence>
<proteinExistence type="inferred from homology"/>
<dbReference type="PANTHER" id="PTHR46382">
    <property type="entry name" value="PHOSPHATIDATE CYTIDYLYLTRANSFERASE"/>
    <property type="match status" value="1"/>
</dbReference>
<comment type="pathway">
    <text evidence="3 18">Phospholipid metabolism; CDP-diacylglycerol biosynthesis; CDP-diacylglycerol from sn-glycerol 3-phosphate: step 3/3.</text>
</comment>
<evidence type="ECO:0000256" key="9">
    <source>
        <dbReference type="ARBA" id="ARBA00022516"/>
    </source>
</evidence>
<evidence type="ECO:0000256" key="3">
    <source>
        <dbReference type="ARBA" id="ARBA00005119"/>
    </source>
</evidence>
<organism evidence="21 22">
    <name type="scientific">Sphaerisporangium krabiense</name>
    <dbReference type="NCBI Taxonomy" id="763782"/>
    <lineage>
        <taxon>Bacteria</taxon>
        <taxon>Bacillati</taxon>
        <taxon>Actinomycetota</taxon>
        <taxon>Actinomycetes</taxon>
        <taxon>Streptosporangiales</taxon>
        <taxon>Streptosporangiaceae</taxon>
        <taxon>Sphaerisporangium</taxon>
    </lineage>
</organism>
<comment type="subcellular location">
    <subcellularLocation>
        <location evidence="2">Cell membrane</location>
        <topology evidence="2">Multi-pass membrane protein</topology>
    </subcellularLocation>
</comment>
<keyword evidence="12 18" id="KW-0548">Nucleotidyltransferase</keyword>
<keyword evidence="16" id="KW-0594">Phospholipid biosynthesis</keyword>
<keyword evidence="10 18" id="KW-0808">Transferase</keyword>
<feature type="transmembrane region" description="Helical" evidence="20">
    <location>
        <begin position="227"/>
        <end position="249"/>
    </location>
</feature>
<feature type="transmembrane region" description="Helical" evidence="20">
    <location>
        <begin position="261"/>
        <end position="282"/>
    </location>
</feature>
<evidence type="ECO:0000256" key="15">
    <source>
        <dbReference type="ARBA" id="ARBA00023136"/>
    </source>
</evidence>
<keyword evidence="11 18" id="KW-0812">Transmembrane</keyword>